<organism evidence="1 2">
    <name type="scientific">Serendipita indica (strain DSM 11827)</name>
    <name type="common">Root endophyte fungus</name>
    <name type="synonym">Piriformospora indica</name>
    <dbReference type="NCBI Taxonomy" id="1109443"/>
    <lineage>
        <taxon>Eukaryota</taxon>
        <taxon>Fungi</taxon>
        <taxon>Dikarya</taxon>
        <taxon>Basidiomycota</taxon>
        <taxon>Agaricomycotina</taxon>
        <taxon>Agaricomycetes</taxon>
        <taxon>Sebacinales</taxon>
        <taxon>Serendipitaceae</taxon>
        <taxon>Serendipita</taxon>
    </lineage>
</organism>
<dbReference type="EMBL" id="CAFZ01001531">
    <property type="protein sequence ID" value="CCA77369.1"/>
    <property type="molecule type" value="Genomic_DNA"/>
</dbReference>
<reference evidence="1 2" key="1">
    <citation type="journal article" date="2011" name="PLoS Pathog.">
        <title>Endophytic Life Strategies Decoded by Genome and Transcriptome Analyses of the Mutualistic Root Symbiont Piriformospora indica.</title>
        <authorList>
            <person name="Zuccaro A."/>
            <person name="Lahrmann U."/>
            <person name="Guldener U."/>
            <person name="Langen G."/>
            <person name="Pfiffi S."/>
            <person name="Biedenkopf D."/>
            <person name="Wong P."/>
            <person name="Samans B."/>
            <person name="Grimm C."/>
            <person name="Basiewicz M."/>
            <person name="Murat C."/>
            <person name="Martin F."/>
            <person name="Kogel K.H."/>
        </authorList>
    </citation>
    <scope>NUCLEOTIDE SEQUENCE [LARGE SCALE GENOMIC DNA]</scope>
    <source>
        <strain evidence="1 2">DSM 11827</strain>
    </source>
</reference>
<name>G4U1C6_SERID</name>
<accession>G4U1C6</accession>
<keyword evidence="2" id="KW-1185">Reference proteome</keyword>
<evidence type="ECO:0000313" key="1">
    <source>
        <dbReference type="EMBL" id="CCA77369.1"/>
    </source>
</evidence>
<gene>
    <name evidence="1" type="ORF">PIIN_11346</name>
</gene>
<dbReference type="InParanoid" id="G4U1C6"/>
<protein>
    <submittedName>
        <fullName evidence="1">Uncharacterized protein</fullName>
    </submittedName>
</protein>
<dbReference type="Proteomes" id="UP000007148">
    <property type="component" value="Unassembled WGS sequence"/>
</dbReference>
<evidence type="ECO:0000313" key="2">
    <source>
        <dbReference type="Proteomes" id="UP000007148"/>
    </source>
</evidence>
<proteinExistence type="predicted"/>
<sequence>MADICLRVLTMLSSNTT</sequence>
<dbReference type="HOGENOM" id="CLU_3432038_0_0_1"/>
<comment type="caution">
    <text evidence="1">The sequence shown here is derived from an EMBL/GenBank/DDBJ whole genome shotgun (WGS) entry which is preliminary data.</text>
</comment>
<dbReference type="AlphaFoldDB" id="G4U1C6"/>